<reference evidence="3 4" key="1">
    <citation type="submission" date="2021-03" db="EMBL/GenBank/DDBJ databases">
        <title>Fibrella sp. HMF5405 genome sequencing and assembly.</title>
        <authorList>
            <person name="Kang H."/>
            <person name="Kim H."/>
            <person name="Bae S."/>
            <person name="Joh K."/>
        </authorList>
    </citation>
    <scope>NUCLEOTIDE SEQUENCE [LARGE SCALE GENOMIC DNA]</scope>
    <source>
        <strain evidence="3 4">HMF5405</strain>
    </source>
</reference>
<dbReference type="Gene3D" id="3.20.20.70">
    <property type="entry name" value="Aldolase class I"/>
    <property type="match status" value="1"/>
</dbReference>
<evidence type="ECO:0000313" key="4">
    <source>
        <dbReference type="Proteomes" id="UP000664628"/>
    </source>
</evidence>
<comment type="caution">
    <text evidence="3">The sequence shown here is derived from an EMBL/GenBank/DDBJ whole genome shotgun (WGS) entry which is preliminary data.</text>
</comment>
<protein>
    <submittedName>
        <fullName evidence="3">Dihydrodipicolinate synthase family protein</fullName>
    </submittedName>
</protein>
<dbReference type="RefSeq" id="WP_207328131.1">
    <property type="nucleotide sequence ID" value="NZ_JAFMYW010000001.1"/>
</dbReference>
<gene>
    <name evidence="3" type="ORF">J2I46_05580</name>
</gene>
<organism evidence="3 4">
    <name type="scientific">Fibrella forsythiae</name>
    <dbReference type="NCBI Taxonomy" id="2817061"/>
    <lineage>
        <taxon>Bacteria</taxon>
        <taxon>Pseudomonadati</taxon>
        <taxon>Bacteroidota</taxon>
        <taxon>Cytophagia</taxon>
        <taxon>Cytophagales</taxon>
        <taxon>Spirosomataceae</taxon>
        <taxon>Fibrella</taxon>
    </lineage>
</organism>
<keyword evidence="4" id="KW-1185">Reference proteome</keyword>
<name>A0ABS3JF28_9BACT</name>
<dbReference type="PRINTS" id="PR00146">
    <property type="entry name" value="DHPICSNTHASE"/>
</dbReference>
<dbReference type="PIRSF" id="PIRSF001365">
    <property type="entry name" value="DHDPS"/>
    <property type="match status" value="1"/>
</dbReference>
<dbReference type="PANTHER" id="PTHR42849">
    <property type="entry name" value="N-ACETYLNEURAMINATE LYASE"/>
    <property type="match status" value="1"/>
</dbReference>
<dbReference type="Proteomes" id="UP000664628">
    <property type="component" value="Unassembled WGS sequence"/>
</dbReference>
<accession>A0ABS3JF28</accession>
<evidence type="ECO:0000313" key="3">
    <source>
        <dbReference type="EMBL" id="MBO0948043.1"/>
    </source>
</evidence>
<dbReference type="EMBL" id="JAFMYW010000001">
    <property type="protein sequence ID" value="MBO0948043.1"/>
    <property type="molecule type" value="Genomic_DNA"/>
</dbReference>
<dbReference type="InterPro" id="IPR002220">
    <property type="entry name" value="DapA-like"/>
</dbReference>
<dbReference type="InterPro" id="IPR013785">
    <property type="entry name" value="Aldolase_TIM"/>
</dbReference>
<dbReference type="SUPFAM" id="SSF51569">
    <property type="entry name" value="Aldolase"/>
    <property type="match status" value="1"/>
</dbReference>
<comment type="similarity">
    <text evidence="2">Belongs to the DapA family.</text>
</comment>
<dbReference type="Pfam" id="PF00701">
    <property type="entry name" value="DHDPS"/>
    <property type="match status" value="1"/>
</dbReference>
<sequence length="329" mass="35680">MGVSVQWEGVYPALLTPFTANDQLDLPLFEKNLHAQLDAGVHGFIIGGSLGEASTLLNDEKIELLQSALGVCQGNVPVLVNIAEQGTKQAIARAHEAETNGADGLMLLPPMRYPADARETVTFFKAVAEETSLPIMIYNNPYDYKIMTTVAMFEELATLPNIQAVKESTRDLTNITRMRNAFGDRFKLMGGVDTLALEALLLGCDGWVGGLVDAFPTETMAIYDLAKAGNVAEALEIYRWFMPLLELDIHPKLVQYIKLAAQATGIGSEYVRAPRLPLIGAEREQVLAVINTALAKRPTLSTGKPVATDKLSTPLNPALTTQNPAVFIN</sequence>
<evidence type="ECO:0000256" key="2">
    <source>
        <dbReference type="PIRNR" id="PIRNR001365"/>
    </source>
</evidence>
<evidence type="ECO:0000256" key="1">
    <source>
        <dbReference type="ARBA" id="ARBA00023239"/>
    </source>
</evidence>
<dbReference type="SMART" id="SM01130">
    <property type="entry name" value="DHDPS"/>
    <property type="match status" value="1"/>
</dbReference>
<dbReference type="CDD" id="cd00408">
    <property type="entry name" value="DHDPS-like"/>
    <property type="match status" value="1"/>
</dbReference>
<dbReference type="PANTHER" id="PTHR42849:SF1">
    <property type="entry name" value="N-ACETYLNEURAMINATE LYASE"/>
    <property type="match status" value="1"/>
</dbReference>
<keyword evidence="1 2" id="KW-0456">Lyase</keyword>
<proteinExistence type="inferred from homology"/>